<sequence length="165" mass="18320">MSNTDPVGCTLLLLPSLCFYGFCVYPAMGASAMLALSSQPLRLIGLVCYSAWWVISTIMLLPCLLTPLMTNKVVAGVITFILMFLWMAVLNAFIARQWAQKRKMMKKVLLGVVLLTVVPLLLAWFAHATGLVDALWWDRGWAGYDPLTGLFFPGHVGEAFRSGRY</sequence>
<feature type="transmembrane region" description="Helical" evidence="1">
    <location>
        <begin position="43"/>
        <end position="61"/>
    </location>
</feature>
<keyword evidence="3" id="KW-1185">Reference proteome</keyword>
<protein>
    <submittedName>
        <fullName evidence="2">Uncharacterized protein</fullName>
    </submittedName>
</protein>
<keyword evidence="1" id="KW-0812">Transmembrane</keyword>
<organism evidence="2 3">
    <name type="scientific">Kosakonia cowanii JCM 10956 = DSM 18146</name>
    <dbReference type="NCBI Taxonomy" id="1300165"/>
    <lineage>
        <taxon>Bacteria</taxon>
        <taxon>Pseudomonadati</taxon>
        <taxon>Pseudomonadota</taxon>
        <taxon>Gammaproteobacteria</taxon>
        <taxon>Enterobacterales</taxon>
        <taxon>Enterobacteriaceae</taxon>
        <taxon>Kosakonia</taxon>
    </lineage>
</organism>
<evidence type="ECO:0000313" key="2">
    <source>
        <dbReference type="EMBL" id="APZ03596.1"/>
    </source>
</evidence>
<reference evidence="2 3" key="1">
    <citation type="submission" date="2017-01" db="EMBL/GenBank/DDBJ databases">
        <authorList>
            <person name="Cao J.-M."/>
        </authorList>
    </citation>
    <scope>NUCLEOTIDE SEQUENCE [LARGE SCALE GENOMIC DNA]</scope>
    <source>
        <strain evidence="2 3">888-76</strain>
    </source>
</reference>
<dbReference type="RefSeq" id="WP_076768807.1">
    <property type="nucleotide sequence ID" value="NZ_CP019445.1"/>
</dbReference>
<feature type="transmembrane region" description="Helical" evidence="1">
    <location>
        <begin position="108"/>
        <end position="127"/>
    </location>
</feature>
<evidence type="ECO:0000313" key="3">
    <source>
        <dbReference type="Proteomes" id="UP000187148"/>
    </source>
</evidence>
<dbReference type="KEGG" id="kco:BWI95_00095"/>
<proteinExistence type="predicted"/>
<accession>A0A807LAL0</accession>
<gene>
    <name evidence="2" type="ORF">BWI95_00095</name>
</gene>
<evidence type="ECO:0000256" key="1">
    <source>
        <dbReference type="SAM" id="Phobius"/>
    </source>
</evidence>
<name>A0A807LAL0_9ENTR</name>
<keyword evidence="1" id="KW-0472">Membrane</keyword>
<dbReference type="EMBL" id="CP019445">
    <property type="protein sequence ID" value="APZ03596.1"/>
    <property type="molecule type" value="Genomic_DNA"/>
</dbReference>
<feature type="transmembrane region" description="Helical" evidence="1">
    <location>
        <begin position="73"/>
        <end position="96"/>
    </location>
</feature>
<keyword evidence="1" id="KW-1133">Transmembrane helix</keyword>
<dbReference type="Proteomes" id="UP000187148">
    <property type="component" value="Chromosome"/>
</dbReference>
<feature type="transmembrane region" description="Helical" evidence="1">
    <location>
        <begin position="12"/>
        <end position="36"/>
    </location>
</feature>
<dbReference type="AlphaFoldDB" id="A0A807LAL0"/>